<reference evidence="4" key="1">
    <citation type="submission" date="2016-06" db="UniProtKB">
        <authorList>
            <consortium name="WormBaseParasite"/>
        </authorList>
    </citation>
    <scope>IDENTIFICATION</scope>
</reference>
<feature type="signal peptide" evidence="1">
    <location>
        <begin position="1"/>
        <end position="27"/>
    </location>
</feature>
<dbReference type="WBParaSite" id="SCUD_0000600601-mRNA-1">
    <property type="protein sequence ID" value="SCUD_0000600601-mRNA-1"/>
    <property type="gene ID" value="SCUD_0000600601"/>
</dbReference>
<evidence type="ECO:0000313" key="3">
    <source>
        <dbReference type="Proteomes" id="UP000279833"/>
    </source>
</evidence>
<dbReference type="AlphaFoldDB" id="A0A183JTG6"/>
<sequence>MMRLNAPYDLFIRISLILNLFSVFCTCYEICKQPEWKNFTKLIFKNESYRYVSNQLDANSHIQSHHYHYSQTISLNQPHPDVNGCFNGLKKRGDIQPQFPWKYFETQVSKFRFYRIGYLDIFENNETIGEISNALESTVSRYRLIGKELMAFKWSADTELERTRKSTNMKPAHLDLHRL</sequence>
<proteinExistence type="predicted"/>
<accession>A0A183JTG6</accession>
<keyword evidence="3" id="KW-1185">Reference proteome</keyword>
<keyword evidence="1" id="KW-0732">Signal</keyword>
<reference evidence="2 3" key="2">
    <citation type="submission" date="2018-11" db="EMBL/GenBank/DDBJ databases">
        <authorList>
            <consortium name="Pathogen Informatics"/>
        </authorList>
    </citation>
    <scope>NUCLEOTIDE SEQUENCE [LARGE SCALE GENOMIC DNA]</scope>
    <source>
        <strain evidence="2">Dakar</strain>
        <strain evidence="3">Dakar, Senegal</strain>
    </source>
</reference>
<protein>
    <submittedName>
        <fullName evidence="2 4">Uncharacterized protein</fullName>
    </submittedName>
</protein>
<name>A0A183JTG6_9TREM</name>
<gene>
    <name evidence="2" type="ORF">SCUD_LOCUS6005</name>
</gene>
<evidence type="ECO:0000313" key="2">
    <source>
        <dbReference type="EMBL" id="VDP00043.1"/>
    </source>
</evidence>
<dbReference type="Proteomes" id="UP000279833">
    <property type="component" value="Unassembled WGS sequence"/>
</dbReference>
<feature type="chain" id="PRO_5043140642" evidence="1">
    <location>
        <begin position="28"/>
        <end position="179"/>
    </location>
</feature>
<organism evidence="4">
    <name type="scientific">Schistosoma curassoni</name>
    <dbReference type="NCBI Taxonomy" id="6186"/>
    <lineage>
        <taxon>Eukaryota</taxon>
        <taxon>Metazoa</taxon>
        <taxon>Spiralia</taxon>
        <taxon>Lophotrochozoa</taxon>
        <taxon>Platyhelminthes</taxon>
        <taxon>Trematoda</taxon>
        <taxon>Digenea</taxon>
        <taxon>Strigeidida</taxon>
        <taxon>Schistosomatoidea</taxon>
        <taxon>Schistosomatidae</taxon>
        <taxon>Schistosoma</taxon>
    </lineage>
</organism>
<dbReference type="EMBL" id="UZAK01011449">
    <property type="protein sequence ID" value="VDP00043.1"/>
    <property type="molecule type" value="Genomic_DNA"/>
</dbReference>
<evidence type="ECO:0000313" key="4">
    <source>
        <dbReference type="WBParaSite" id="SCUD_0000600601-mRNA-1"/>
    </source>
</evidence>
<evidence type="ECO:0000256" key="1">
    <source>
        <dbReference type="SAM" id="SignalP"/>
    </source>
</evidence>